<sequence>MAGKDFEVTVTDENQLDVIEQIFDDLNNYAVEVGIFAADNSFYAMIANVHEYGLTIKPKKTKALTIPVNPKAHGKRASDFPDLFKPRGTNVLAIPKGKDDFEVLFVLMKSVTIPERSFVRSTFDEKEETWYQFLQQQMNLVLAGKLSVKDMYNRLGSLAAADIQAKMANFGSPNNSTATTSAKGSSSPLIDSGGLRQRVTWKVVKRNA</sequence>
<keyword evidence="2" id="KW-1185">Reference proteome</keyword>
<name>A0A1E7DQ99_9BACI</name>
<dbReference type="EMBL" id="MAMP01000020">
    <property type="protein sequence ID" value="OES45233.1"/>
    <property type="molecule type" value="Genomic_DNA"/>
</dbReference>
<protein>
    <recommendedName>
        <fullName evidence="3">Morphogenesis protein</fullName>
    </recommendedName>
</protein>
<dbReference type="OrthoDB" id="8612906at2"/>
<evidence type="ECO:0000313" key="2">
    <source>
        <dbReference type="Proteomes" id="UP000095658"/>
    </source>
</evidence>
<organism evidence="1 2">
    <name type="scientific">Domibacillus iocasae</name>
    <dbReference type="NCBI Taxonomy" id="1714016"/>
    <lineage>
        <taxon>Bacteria</taxon>
        <taxon>Bacillati</taxon>
        <taxon>Bacillota</taxon>
        <taxon>Bacilli</taxon>
        <taxon>Bacillales</taxon>
        <taxon>Bacillaceae</taxon>
        <taxon>Domibacillus</taxon>
    </lineage>
</organism>
<reference evidence="1 2" key="1">
    <citation type="submission" date="2016-06" db="EMBL/GenBank/DDBJ databases">
        <title>Domibacillus iocasae genome sequencing.</title>
        <authorList>
            <person name="Verma A."/>
            <person name="Pal Y."/>
            <person name="Ojha A.K."/>
            <person name="Krishnamurthi S."/>
        </authorList>
    </citation>
    <scope>NUCLEOTIDE SEQUENCE [LARGE SCALE GENOMIC DNA]</scope>
    <source>
        <strain evidence="1 2">DSM 29979</strain>
    </source>
</reference>
<comment type="caution">
    <text evidence="1">The sequence shown here is derived from an EMBL/GenBank/DDBJ whole genome shotgun (WGS) entry which is preliminary data.</text>
</comment>
<dbReference type="Proteomes" id="UP000095658">
    <property type="component" value="Unassembled WGS sequence"/>
</dbReference>
<evidence type="ECO:0008006" key="3">
    <source>
        <dbReference type="Google" id="ProtNLM"/>
    </source>
</evidence>
<proteinExistence type="predicted"/>
<dbReference type="RefSeq" id="WP_069938114.1">
    <property type="nucleotide sequence ID" value="NZ_MAMP01000020.1"/>
</dbReference>
<gene>
    <name evidence="1" type="ORF">BA724_04285</name>
</gene>
<accession>A0A1E7DQ99</accession>
<dbReference type="STRING" id="1714016.BA724_04285"/>
<evidence type="ECO:0000313" key="1">
    <source>
        <dbReference type="EMBL" id="OES45233.1"/>
    </source>
</evidence>
<dbReference type="AlphaFoldDB" id="A0A1E7DQ99"/>